<dbReference type="Proteomes" id="UP000178186">
    <property type="component" value="Unassembled WGS sequence"/>
</dbReference>
<dbReference type="Gene3D" id="3.40.1160.10">
    <property type="entry name" value="Acetylglutamate kinase-like"/>
    <property type="match status" value="1"/>
</dbReference>
<dbReference type="GO" id="GO:0033862">
    <property type="term" value="F:UMP kinase activity"/>
    <property type="evidence" value="ECO:0007669"/>
    <property type="project" value="UniProtKB-EC"/>
</dbReference>
<sequence>LSKNDGIERVVADHMGMMATVINALALSSLMRQRGMETRVQTAIEIKTVAEPAIRDRAVRHLEKGRVVIFACGTGNPHFSTDTAAVLRASEVHADAIIKGTKVEGVYSDDPVLNPEAKLIPDISYEDAFLRQLRFMDAAAIGFAMENYRKPIHVLNVFKKGNLAKVISGEKIGSVIQ</sequence>
<evidence type="ECO:0000259" key="10">
    <source>
        <dbReference type="Pfam" id="PF00696"/>
    </source>
</evidence>
<gene>
    <name evidence="11" type="primary">pyrH</name>
    <name evidence="11" type="ORF">A3H64_01640</name>
</gene>
<dbReference type="PANTHER" id="PTHR42833:SF4">
    <property type="entry name" value="URIDYLATE KINASE PUMPKIN, CHLOROPLASTIC"/>
    <property type="match status" value="1"/>
</dbReference>
<protein>
    <recommendedName>
        <fullName evidence="3">UMP kinase</fullName>
        <ecNumber evidence="3">2.7.4.22</ecNumber>
    </recommendedName>
    <alternativeName>
        <fullName evidence="9">Uridine monophosphate kinase</fullName>
    </alternativeName>
</protein>
<dbReference type="InterPro" id="IPR001048">
    <property type="entry name" value="Asp/Glu/Uridylate_kinase"/>
</dbReference>
<dbReference type="GO" id="GO:0005737">
    <property type="term" value="C:cytoplasm"/>
    <property type="evidence" value="ECO:0007669"/>
    <property type="project" value="InterPro"/>
</dbReference>
<evidence type="ECO:0000313" key="11">
    <source>
        <dbReference type="EMBL" id="OGZ54677.1"/>
    </source>
</evidence>
<accession>A0A1G2GWT6</accession>
<name>A0A1G2GWT6_9BACT</name>
<evidence type="ECO:0000256" key="4">
    <source>
        <dbReference type="ARBA" id="ARBA00022679"/>
    </source>
</evidence>
<comment type="caution">
    <text evidence="11">The sequence shown here is derived from an EMBL/GenBank/DDBJ whole genome shotgun (WGS) entry which is preliminary data.</text>
</comment>
<dbReference type="EC" id="2.7.4.22" evidence="3"/>
<evidence type="ECO:0000256" key="3">
    <source>
        <dbReference type="ARBA" id="ARBA00012899"/>
    </source>
</evidence>
<evidence type="ECO:0000256" key="6">
    <source>
        <dbReference type="ARBA" id="ARBA00022777"/>
    </source>
</evidence>
<comment type="similarity">
    <text evidence="2">Belongs to the UMP kinase family.</text>
</comment>
<dbReference type="UniPathway" id="UPA00159">
    <property type="reaction ID" value="UER00275"/>
</dbReference>
<dbReference type="InterPro" id="IPR015963">
    <property type="entry name" value="Uridylate_kinase_bac"/>
</dbReference>
<keyword evidence="5" id="KW-0547">Nucleotide-binding</keyword>
<dbReference type="AlphaFoldDB" id="A0A1G2GWT6"/>
<dbReference type="GO" id="GO:0005524">
    <property type="term" value="F:ATP binding"/>
    <property type="evidence" value="ECO:0007669"/>
    <property type="project" value="UniProtKB-KW"/>
</dbReference>
<feature type="non-terminal residue" evidence="11">
    <location>
        <position position="1"/>
    </location>
</feature>
<dbReference type="CDD" id="cd04254">
    <property type="entry name" value="AAK_UMPK-PyrH-Ec"/>
    <property type="match status" value="1"/>
</dbReference>
<evidence type="ECO:0000256" key="2">
    <source>
        <dbReference type="ARBA" id="ARBA00007614"/>
    </source>
</evidence>
<dbReference type="SUPFAM" id="SSF53633">
    <property type="entry name" value="Carbamate kinase-like"/>
    <property type="match status" value="1"/>
</dbReference>
<evidence type="ECO:0000256" key="5">
    <source>
        <dbReference type="ARBA" id="ARBA00022741"/>
    </source>
</evidence>
<comment type="pathway">
    <text evidence="1">Pyrimidine metabolism; CTP biosynthesis via de novo pathway; UDP from UMP (UMPK route): step 1/1.</text>
</comment>
<evidence type="ECO:0000313" key="12">
    <source>
        <dbReference type="Proteomes" id="UP000178186"/>
    </source>
</evidence>
<evidence type="ECO:0000256" key="9">
    <source>
        <dbReference type="ARBA" id="ARBA00032092"/>
    </source>
</evidence>
<dbReference type="STRING" id="1802128.A3H64_01640"/>
<dbReference type="EMBL" id="MHNY01000042">
    <property type="protein sequence ID" value="OGZ54677.1"/>
    <property type="molecule type" value="Genomic_DNA"/>
</dbReference>
<evidence type="ECO:0000256" key="7">
    <source>
        <dbReference type="ARBA" id="ARBA00022840"/>
    </source>
</evidence>
<evidence type="ECO:0000256" key="8">
    <source>
        <dbReference type="ARBA" id="ARBA00022975"/>
    </source>
</evidence>
<dbReference type="GO" id="GO:0044210">
    <property type="term" value="P:'de novo' CTP biosynthetic process"/>
    <property type="evidence" value="ECO:0007669"/>
    <property type="project" value="UniProtKB-UniPathway"/>
</dbReference>
<proteinExistence type="inferred from homology"/>
<dbReference type="GO" id="GO:0006225">
    <property type="term" value="P:UDP biosynthetic process"/>
    <property type="evidence" value="ECO:0007669"/>
    <property type="project" value="TreeGrafter"/>
</dbReference>
<keyword evidence="8" id="KW-0665">Pyrimidine biosynthesis</keyword>
<keyword evidence="4" id="KW-0808">Transferase</keyword>
<keyword evidence="6 11" id="KW-0418">Kinase</keyword>
<reference evidence="11 12" key="1">
    <citation type="journal article" date="2016" name="Nat. Commun.">
        <title>Thousands of microbial genomes shed light on interconnected biogeochemical processes in an aquifer system.</title>
        <authorList>
            <person name="Anantharaman K."/>
            <person name="Brown C.T."/>
            <person name="Hug L.A."/>
            <person name="Sharon I."/>
            <person name="Castelle C.J."/>
            <person name="Probst A.J."/>
            <person name="Thomas B.C."/>
            <person name="Singh A."/>
            <person name="Wilkins M.J."/>
            <person name="Karaoz U."/>
            <person name="Brodie E.L."/>
            <person name="Williams K.H."/>
            <person name="Hubbard S.S."/>
            <person name="Banfield J.F."/>
        </authorList>
    </citation>
    <scope>NUCLEOTIDE SEQUENCE [LARGE SCALE GENOMIC DNA]</scope>
</reference>
<keyword evidence="7" id="KW-0067">ATP-binding</keyword>
<dbReference type="PANTHER" id="PTHR42833">
    <property type="entry name" value="URIDYLATE KINASE"/>
    <property type="match status" value="1"/>
</dbReference>
<evidence type="ECO:0000256" key="1">
    <source>
        <dbReference type="ARBA" id="ARBA00004791"/>
    </source>
</evidence>
<organism evidence="11 12">
    <name type="scientific">Candidatus Ryanbacteria bacterium RIFCSPLOWO2_02_FULL_45_11c</name>
    <dbReference type="NCBI Taxonomy" id="1802128"/>
    <lineage>
        <taxon>Bacteria</taxon>
        <taxon>Candidatus Ryaniibacteriota</taxon>
    </lineage>
</organism>
<feature type="domain" description="Aspartate/glutamate/uridylate kinase" evidence="10">
    <location>
        <begin position="10"/>
        <end position="156"/>
    </location>
</feature>
<dbReference type="Pfam" id="PF00696">
    <property type="entry name" value="AA_kinase"/>
    <property type="match status" value="1"/>
</dbReference>
<dbReference type="InterPro" id="IPR036393">
    <property type="entry name" value="AceGlu_kinase-like_sf"/>
</dbReference>